<gene>
    <name evidence="1" type="ORF">F7018_12600</name>
</gene>
<dbReference type="Proteomes" id="UP000467305">
    <property type="component" value="Unassembled WGS sequence"/>
</dbReference>
<evidence type="ECO:0000313" key="1">
    <source>
        <dbReference type="EMBL" id="KAB1155307.1"/>
    </source>
</evidence>
<dbReference type="OrthoDB" id="708275at2"/>
<dbReference type="EMBL" id="WAAU01000024">
    <property type="protein sequence ID" value="KAB1155307.1"/>
    <property type="molecule type" value="Genomic_DNA"/>
</dbReference>
<sequence>MKNMYLIITVLILFTGCKDEEVAKLDKSIYGTWKMVERFDGGSLKPFQPPAHEYLMIFGRDKSYSNALSYTGTFSINDTLIEIDLPKFKNMAIKYRYGIGDNGLILAPYPNQCDEGCYDRYVKISP</sequence>
<name>A0A7J5ACK3_9FLAO</name>
<comment type="caution">
    <text evidence="1">The sequence shown here is derived from an EMBL/GenBank/DDBJ whole genome shotgun (WGS) entry which is preliminary data.</text>
</comment>
<evidence type="ECO:0000313" key="2">
    <source>
        <dbReference type="Proteomes" id="UP000467305"/>
    </source>
</evidence>
<accession>A0A7J5ACK3</accession>
<dbReference type="PROSITE" id="PS51257">
    <property type="entry name" value="PROKAR_LIPOPROTEIN"/>
    <property type="match status" value="1"/>
</dbReference>
<protein>
    <recommendedName>
        <fullName evidence="3">Lipocalin family protein</fullName>
    </recommendedName>
</protein>
<dbReference type="RefSeq" id="WP_150900416.1">
    <property type="nucleotide sequence ID" value="NZ_WAAU01000024.1"/>
</dbReference>
<dbReference type="AlphaFoldDB" id="A0A7J5ACK3"/>
<organism evidence="1 2">
    <name type="scientific">Tenacibaculum aiptasiae</name>
    <dbReference type="NCBI Taxonomy" id="426481"/>
    <lineage>
        <taxon>Bacteria</taxon>
        <taxon>Pseudomonadati</taxon>
        <taxon>Bacteroidota</taxon>
        <taxon>Flavobacteriia</taxon>
        <taxon>Flavobacteriales</taxon>
        <taxon>Flavobacteriaceae</taxon>
        <taxon>Tenacibaculum</taxon>
    </lineage>
</organism>
<proteinExistence type="predicted"/>
<reference evidence="1 2" key="1">
    <citation type="submission" date="2019-09" db="EMBL/GenBank/DDBJ databases">
        <authorList>
            <person name="Cao W.R."/>
        </authorList>
    </citation>
    <scope>NUCLEOTIDE SEQUENCE [LARGE SCALE GENOMIC DNA]</scope>
    <source>
        <strain evidence="2">a4</strain>
    </source>
</reference>
<evidence type="ECO:0008006" key="3">
    <source>
        <dbReference type="Google" id="ProtNLM"/>
    </source>
</evidence>
<keyword evidence="2" id="KW-1185">Reference proteome</keyword>